<protein>
    <submittedName>
        <fullName evidence="2">Uncharacterized protein</fullName>
    </submittedName>
</protein>
<feature type="transmembrane region" description="Helical" evidence="1">
    <location>
        <begin position="15"/>
        <end position="34"/>
    </location>
</feature>
<keyword evidence="1" id="KW-0812">Transmembrane</keyword>
<accession>A0A0E9SBD0</accession>
<reference evidence="2" key="1">
    <citation type="submission" date="2014-11" db="EMBL/GenBank/DDBJ databases">
        <authorList>
            <person name="Amaro Gonzalez C."/>
        </authorList>
    </citation>
    <scope>NUCLEOTIDE SEQUENCE</scope>
</reference>
<evidence type="ECO:0000313" key="2">
    <source>
        <dbReference type="EMBL" id="JAH38532.1"/>
    </source>
</evidence>
<reference evidence="2" key="2">
    <citation type="journal article" date="2015" name="Fish Shellfish Immunol.">
        <title>Early steps in the European eel (Anguilla anguilla)-Vibrio vulnificus interaction in the gills: Role of the RtxA13 toxin.</title>
        <authorList>
            <person name="Callol A."/>
            <person name="Pajuelo D."/>
            <person name="Ebbesson L."/>
            <person name="Teles M."/>
            <person name="MacKenzie S."/>
            <person name="Amaro C."/>
        </authorList>
    </citation>
    <scope>NUCLEOTIDE SEQUENCE</scope>
</reference>
<sequence length="46" mass="5164">MASLSLWRVVQYGSVLRLLCVCNVVSLCCLPSILKWPLTCTVRTTH</sequence>
<proteinExistence type="predicted"/>
<keyword evidence="1" id="KW-0472">Membrane</keyword>
<organism evidence="2">
    <name type="scientific">Anguilla anguilla</name>
    <name type="common">European freshwater eel</name>
    <name type="synonym">Muraena anguilla</name>
    <dbReference type="NCBI Taxonomy" id="7936"/>
    <lineage>
        <taxon>Eukaryota</taxon>
        <taxon>Metazoa</taxon>
        <taxon>Chordata</taxon>
        <taxon>Craniata</taxon>
        <taxon>Vertebrata</taxon>
        <taxon>Euteleostomi</taxon>
        <taxon>Actinopterygii</taxon>
        <taxon>Neopterygii</taxon>
        <taxon>Teleostei</taxon>
        <taxon>Anguilliformes</taxon>
        <taxon>Anguillidae</taxon>
        <taxon>Anguilla</taxon>
    </lineage>
</organism>
<dbReference type="AlphaFoldDB" id="A0A0E9SBD0"/>
<evidence type="ECO:0000256" key="1">
    <source>
        <dbReference type="SAM" id="Phobius"/>
    </source>
</evidence>
<dbReference type="EMBL" id="GBXM01070045">
    <property type="protein sequence ID" value="JAH38532.1"/>
    <property type="molecule type" value="Transcribed_RNA"/>
</dbReference>
<name>A0A0E9SBD0_ANGAN</name>
<keyword evidence="1" id="KW-1133">Transmembrane helix</keyword>